<accession>A0A0D7AVD4</accession>
<dbReference type="InterPro" id="IPR001138">
    <property type="entry name" value="Zn2Cys6_DnaBD"/>
</dbReference>
<dbReference type="GO" id="GO:0008270">
    <property type="term" value="F:zinc ion binding"/>
    <property type="evidence" value="ECO:0007669"/>
    <property type="project" value="InterPro"/>
</dbReference>
<evidence type="ECO:0000259" key="7">
    <source>
        <dbReference type="PROSITE" id="PS50048"/>
    </source>
</evidence>
<dbReference type="Proteomes" id="UP000054007">
    <property type="component" value="Unassembled WGS sequence"/>
</dbReference>
<dbReference type="PANTHER" id="PTHR47338:SF29">
    <property type="entry name" value="ZN(2)-C6 FUNGAL-TYPE DOMAIN-CONTAINING PROTEIN"/>
    <property type="match status" value="1"/>
</dbReference>
<dbReference type="PANTHER" id="PTHR47338">
    <property type="entry name" value="ZN(II)2CYS6 TRANSCRIPTION FACTOR (EUROFUNG)-RELATED"/>
    <property type="match status" value="1"/>
</dbReference>
<dbReference type="InterPro" id="IPR036864">
    <property type="entry name" value="Zn2-C6_fun-type_DNA-bd_sf"/>
</dbReference>
<dbReference type="GO" id="GO:0000981">
    <property type="term" value="F:DNA-binding transcription factor activity, RNA polymerase II-specific"/>
    <property type="evidence" value="ECO:0007669"/>
    <property type="project" value="InterPro"/>
</dbReference>
<evidence type="ECO:0000256" key="6">
    <source>
        <dbReference type="SAM" id="MobiDB-lite"/>
    </source>
</evidence>
<reference evidence="8 9" key="1">
    <citation type="journal article" date="2015" name="Fungal Genet. Biol.">
        <title>Evolution of novel wood decay mechanisms in Agaricales revealed by the genome sequences of Fistulina hepatica and Cylindrobasidium torrendii.</title>
        <authorList>
            <person name="Floudas D."/>
            <person name="Held B.W."/>
            <person name="Riley R."/>
            <person name="Nagy L.G."/>
            <person name="Koehler G."/>
            <person name="Ransdell A.S."/>
            <person name="Younus H."/>
            <person name="Chow J."/>
            <person name="Chiniquy J."/>
            <person name="Lipzen A."/>
            <person name="Tritt A."/>
            <person name="Sun H."/>
            <person name="Haridas S."/>
            <person name="LaButti K."/>
            <person name="Ohm R.A."/>
            <person name="Kues U."/>
            <person name="Blanchette R.A."/>
            <person name="Grigoriev I.V."/>
            <person name="Minto R.E."/>
            <person name="Hibbett D.S."/>
        </authorList>
    </citation>
    <scope>NUCLEOTIDE SEQUENCE [LARGE SCALE GENOMIC DNA]</scope>
    <source>
        <strain evidence="8 9">FP15055 ss-10</strain>
    </source>
</reference>
<proteinExistence type="predicted"/>
<feature type="domain" description="Zn(2)-C6 fungal-type" evidence="7">
    <location>
        <begin position="48"/>
        <end position="78"/>
    </location>
</feature>
<evidence type="ECO:0000256" key="2">
    <source>
        <dbReference type="ARBA" id="ARBA00022723"/>
    </source>
</evidence>
<keyword evidence="9" id="KW-1185">Reference proteome</keyword>
<evidence type="ECO:0000313" key="9">
    <source>
        <dbReference type="Proteomes" id="UP000054007"/>
    </source>
</evidence>
<name>A0A0D7AVD4_9AGAR</name>
<dbReference type="PROSITE" id="PS00463">
    <property type="entry name" value="ZN2_CY6_FUNGAL_1"/>
    <property type="match status" value="1"/>
</dbReference>
<dbReference type="OrthoDB" id="2017365at2759"/>
<evidence type="ECO:0000256" key="5">
    <source>
        <dbReference type="ARBA" id="ARBA00023242"/>
    </source>
</evidence>
<keyword evidence="2" id="KW-0479">Metal-binding</keyword>
<dbReference type="SUPFAM" id="SSF57701">
    <property type="entry name" value="Zn2/Cys6 DNA-binding domain"/>
    <property type="match status" value="1"/>
</dbReference>
<sequence>MMMVMRHSKKALPSSETAPRSEQASTSADVPDWKEYVERTLEHRSKLACLGCRKRKQRCDRVRPKCRECALFGRKCEFDKDPTGTVALANRVKDLEAQLQQRKLSARVKANARLAPAPRPSILVDDLDCDISAMRIFFLKHRARLGVCFTEKRFMAIRNGDTNTIHPALVYAGQLAGCMFHFNERERFHPHPAESLQLRRTMETLNEALESNDLDILTALQVTQLVSKYLFYRDYYFDGRDHVLKAAHLVMKNDLHIGPVLRDDVVLPSDGTFSLRAEEIGILCQLLYLDMTQRLMRGGVLFFPDYLYDELSDIYDSYDFLCTDVYLFAARASCMSYFVATHDLEENWSNETCCPADTEKWYISYSQLLGKTRRELAYLQARMREIQEKNDADTARGLLTAVLLAFAALIKLYSLTAPTLPESRELLLKTVIQVAQITQSLKDDDLSKMCPTTVYAWIHCVRALQKEVAAADTPLSADKLNAMLGLIKQRAIVLDRKMPSFRVLVLLASLSGDVSIQTKS</sequence>
<organism evidence="8 9">
    <name type="scientific">Cylindrobasidium torrendii FP15055 ss-10</name>
    <dbReference type="NCBI Taxonomy" id="1314674"/>
    <lineage>
        <taxon>Eukaryota</taxon>
        <taxon>Fungi</taxon>
        <taxon>Dikarya</taxon>
        <taxon>Basidiomycota</taxon>
        <taxon>Agaricomycotina</taxon>
        <taxon>Agaricomycetes</taxon>
        <taxon>Agaricomycetidae</taxon>
        <taxon>Agaricales</taxon>
        <taxon>Marasmiineae</taxon>
        <taxon>Physalacriaceae</taxon>
        <taxon>Cylindrobasidium</taxon>
    </lineage>
</organism>
<dbReference type="AlphaFoldDB" id="A0A0D7AVD4"/>
<keyword evidence="5" id="KW-0539">Nucleus</keyword>
<keyword evidence="4" id="KW-0804">Transcription</keyword>
<keyword evidence="3" id="KW-0805">Transcription regulation</keyword>
<dbReference type="STRING" id="1314674.A0A0D7AVD4"/>
<evidence type="ECO:0000256" key="1">
    <source>
        <dbReference type="ARBA" id="ARBA00004123"/>
    </source>
</evidence>
<dbReference type="SMART" id="SM00066">
    <property type="entry name" value="GAL4"/>
    <property type="match status" value="1"/>
</dbReference>
<feature type="compositionally biased region" description="Polar residues" evidence="6">
    <location>
        <begin position="14"/>
        <end position="28"/>
    </location>
</feature>
<dbReference type="GO" id="GO:0005634">
    <property type="term" value="C:nucleus"/>
    <property type="evidence" value="ECO:0007669"/>
    <property type="project" value="UniProtKB-SubCell"/>
</dbReference>
<dbReference type="CDD" id="cd00067">
    <property type="entry name" value="GAL4"/>
    <property type="match status" value="1"/>
</dbReference>
<dbReference type="Pfam" id="PF00172">
    <property type="entry name" value="Zn_clus"/>
    <property type="match status" value="1"/>
</dbReference>
<evidence type="ECO:0000256" key="3">
    <source>
        <dbReference type="ARBA" id="ARBA00023015"/>
    </source>
</evidence>
<evidence type="ECO:0000256" key="4">
    <source>
        <dbReference type="ARBA" id="ARBA00023163"/>
    </source>
</evidence>
<protein>
    <recommendedName>
        <fullName evidence="7">Zn(2)-C6 fungal-type domain-containing protein</fullName>
    </recommendedName>
</protein>
<feature type="compositionally biased region" description="Basic residues" evidence="6">
    <location>
        <begin position="1"/>
        <end position="10"/>
    </location>
</feature>
<comment type="subcellular location">
    <subcellularLocation>
        <location evidence="1">Nucleus</location>
    </subcellularLocation>
</comment>
<gene>
    <name evidence="8" type="ORF">CYLTODRAFT_494950</name>
</gene>
<dbReference type="Gene3D" id="4.10.240.10">
    <property type="entry name" value="Zn(2)-C6 fungal-type DNA-binding domain"/>
    <property type="match status" value="1"/>
</dbReference>
<feature type="region of interest" description="Disordered" evidence="6">
    <location>
        <begin position="1"/>
        <end position="29"/>
    </location>
</feature>
<evidence type="ECO:0000313" key="8">
    <source>
        <dbReference type="EMBL" id="KIY61970.1"/>
    </source>
</evidence>
<dbReference type="InterPro" id="IPR050815">
    <property type="entry name" value="TF_fung"/>
</dbReference>
<dbReference type="EMBL" id="KN880842">
    <property type="protein sequence ID" value="KIY61970.1"/>
    <property type="molecule type" value="Genomic_DNA"/>
</dbReference>
<dbReference type="PROSITE" id="PS50048">
    <property type="entry name" value="ZN2_CY6_FUNGAL_2"/>
    <property type="match status" value="1"/>
</dbReference>